<keyword evidence="4" id="KW-0732">Signal</keyword>
<dbReference type="InterPro" id="IPR014718">
    <property type="entry name" value="GH-type_carb-bd"/>
</dbReference>
<dbReference type="PANTHER" id="PTHR35803">
    <property type="entry name" value="GLUCAN 1,4-ALPHA-GLUCOSIDASE SUSB-RELATED"/>
    <property type="match status" value="1"/>
</dbReference>
<dbReference type="Proteomes" id="UP000183040">
    <property type="component" value="Unassembled WGS sequence"/>
</dbReference>
<name>A0A174B2K8_9BACE</name>
<evidence type="ECO:0000256" key="4">
    <source>
        <dbReference type="SAM" id="SignalP"/>
    </source>
</evidence>
<evidence type="ECO:0000256" key="1">
    <source>
        <dbReference type="ARBA" id="ARBA00001913"/>
    </source>
</evidence>
<feature type="domain" description="Glycosyl-hydrolase 97 N-terminal" evidence="5">
    <location>
        <begin position="25"/>
        <end position="88"/>
    </location>
</feature>
<dbReference type="EMBL" id="FNRP01000019">
    <property type="protein sequence ID" value="SEA94301.1"/>
    <property type="molecule type" value="Genomic_DNA"/>
</dbReference>
<evidence type="ECO:0000256" key="3">
    <source>
        <dbReference type="ARBA" id="ARBA00022837"/>
    </source>
</evidence>
<sequence>MKKIISTLLVAGCCLTSLMAQDVVVKGPDEKLQLVVFTSPTEKPSYSITYNGKTMLEKSPLGMNTNIGDFAKGMKLTGHTVTPIDTVYH</sequence>
<comment type="cofactor">
    <cofactor evidence="1">
        <name>Ca(2+)</name>
        <dbReference type="ChEBI" id="CHEBI:29108"/>
    </cofactor>
</comment>
<proteinExistence type="predicted"/>
<keyword evidence="3" id="KW-0106">Calcium</keyword>
<dbReference type="AlphaFoldDB" id="A0A174B2K8"/>
<protein>
    <submittedName>
        <fullName evidence="6">Glycosyl-hydrolase 97 N-terminal</fullName>
    </submittedName>
</protein>
<reference evidence="6 7" key="1">
    <citation type="submission" date="2016-10" db="EMBL/GenBank/DDBJ databases">
        <authorList>
            <person name="de Groot N.N."/>
        </authorList>
    </citation>
    <scope>NUCLEOTIDE SEQUENCE [LARGE SCALE GENOMIC DNA]</scope>
    <source>
        <strain evidence="6 7">NLAE-zl-G339</strain>
    </source>
</reference>
<feature type="chain" id="PRO_5014250956" evidence="4">
    <location>
        <begin position="21"/>
        <end position="89"/>
    </location>
</feature>
<dbReference type="PANTHER" id="PTHR35803:SF2">
    <property type="entry name" value="RETAINING ALPHA-GALACTOSIDASE"/>
    <property type="match status" value="1"/>
</dbReference>
<dbReference type="GO" id="GO:0016787">
    <property type="term" value="F:hydrolase activity"/>
    <property type="evidence" value="ECO:0007669"/>
    <property type="project" value="UniProtKB-KW"/>
</dbReference>
<dbReference type="GO" id="GO:0030246">
    <property type="term" value="F:carbohydrate binding"/>
    <property type="evidence" value="ECO:0007669"/>
    <property type="project" value="InterPro"/>
</dbReference>
<gene>
    <name evidence="6" type="ORF">SAMN04487924_11936</name>
</gene>
<evidence type="ECO:0000259" key="5">
    <source>
        <dbReference type="Pfam" id="PF14508"/>
    </source>
</evidence>
<dbReference type="InterPro" id="IPR029486">
    <property type="entry name" value="GH97_N"/>
</dbReference>
<dbReference type="Gene3D" id="2.70.98.10">
    <property type="match status" value="1"/>
</dbReference>
<evidence type="ECO:0000256" key="2">
    <source>
        <dbReference type="ARBA" id="ARBA00011245"/>
    </source>
</evidence>
<evidence type="ECO:0000313" key="7">
    <source>
        <dbReference type="Proteomes" id="UP000183040"/>
    </source>
</evidence>
<feature type="signal peptide" evidence="4">
    <location>
        <begin position="1"/>
        <end position="20"/>
    </location>
</feature>
<dbReference type="InterPro" id="IPR052720">
    <property type="entry name" value="Glycosyl_hydrolase_97"/>
</dbReference>
<evidence type="ECO:0000313" key="6">
    <source>
        <dbReference type="EMBL" id="SEA94301.1"/>
    </source>
</evidence>
<organism evidence="6 7">
    <name type="scientific">Bacteroides xylanisolvens</name>
    <dbReference type="NCBI Taxonomy" id="371601"/>
    <lineage>
        <taxon>Bacteria</taxon>
        <taxon>Pseudomonadati</taxon>
        <taxon>Bacteroidota</taxon>
        <taxon>Bacteroidia</taxon>
        <taxon>Bacteroidales</taxon>
        <taxon>Bacteroidaceae</taxon>
        <taxon>Bacteroides</taxon>
    </lineage>
</organism>
<comment type="subunit">
    <text evidence="2">Monomer.</text>
</comment>
<keyword evidence="6" id="KW-0378">Hydrolase</keyword>
<accession>A0A174B2K8</accession>
<dbReference type="Pfam" id="PF14508">
    <property type="entry name" value="GH97_N"/>
    <property type="match status" value="1"/>
</dbReference>